<dbReference type="PANTHER" id="PTHR43065">
    <property type="entry name" value="SENSOR HISTIDINE KINASE"/>
    <property type="match status" value="1"/>
</dbReference>
<proteinExistence type="predicted"/>
<dbReference type="Pfam" id="PF13426">
    <property type="entry name" value="PAS_9"/>
    <property type="match status" value="3"/>
</dbReference>
<keyword evidence="7" id="KW-0067">ATP-binding</keyword>
<dbReference type="InterPro" id="IPR003594">
    <property type="entry name" value="HATPase_dom"/>
</dbReference>
<dbReference type="PANTHER" id="PTHR43065:SF34">
    <property type="entry name" value="SPORULATION KINASE A"/>
    <property type="match status" value="1"/>
</dbReference>
<keyword evidence="5" id="KW-0547">Nucleotide-binding</keyword>
<evidence type="ECO:0000256" key="8">
    <source>
        <dbReference type="ARBA" id="ARBA00022969"/>
    </source>
</evidence>
<feature type="domain" description="PAS" evidence="11">
    <location>
        <begin position="258"/>
        <end position="328"/>
    </location>
</feature>
<keyword evidence="8" id="KW-0749">Sporulation</keyword>
<dbReference type="Pfam" id="PF00989">
    <property type="entry name" value="PAS"/>
    <property type="match status" value="1"/>
</dbReference>
<dbReference type="GO" id="GO:0006355">
    <property type="term" value="P:regulation of DNA-templated transcription"/>
    <property type="evidence" value="ECO:0007669"/>
    <property type="project" value="InterPro"/>
</dbReference>
<dbReference type="InterPro" id="IPR005467">
    <property type="entry name" value="His_kinase_dom"/>
</dbReference>
<evidence type="ECO:0000256" key="4">
    <source>
        <dbReference type="ARBA" id="ARBA00022679"/>
    </source>
</evidence>
<dbReference type="CDD" id="cd00082">
    <property type="entry name" value="HisKA"/>
    <property type="match status" value="1"/>
</dbReference>
<sequence length="718" mass="82867">MFRSCQCTCGSAVFHDDQGKLVQLLPKIIEGSSEAIVVKDFQSNIVLANKAAETFTLYNEEELNSMKWNDLFPSIQAATFDCLEVRPHFKGEMFMKLKDRSCKYVHLTIHREVEMKLDICYINEVVEKKEISENQLFATFNIKDIFQHITDGVILFDQDGMILYVNPAFSNIVNMDIKEIESSPIQSLIPNEFHHEFKRFAKLFRKGGRLCGEIPIAQNDSYIVAEFTLSRNVQDGINMVILKDITLQRQMKMNLEKSEKMFEALFNEAIDGIVFWDKDGHAIKANDSALKIFECTMEELINKKISDFILNKQDQKFIDTTHKLNENGEVREDLHFLMPNGQKKHLEFTIKLHSEDGYSISIFRNISERYEIERQLRKSEKRFRKVFKGTVDGMILWNQNYKIVDVNPSVCKILKWTREQLIGRDIRVFERISHNEEVMMHWKKTAEEGKGNSIVSVKRNDRNYYFEVSTKMHINSQLHLTIIRDLTEEIEIQEKLKKSDTLNIVGELAAGIAHEIRNPMTALKGFIQLLESDLEDEYGMYFNVITTELSRIESIITEFLILAKPQAIQYKKANITKILQETIELLNAQATMHNVLLKLKAEVDLPEIYAEGNQLKQVFINIIKNAIEAMPKGGHIYVKVNQKDQKYISISIIDEGIGMSDEKLNRLGEPFYTTKDRGTGLGLMVSFKIIKEHNGIVNVESEVGKGTAFHILLPQHLS</sequence>
<dbReference type="GO" id="GO:0000155">
    <property type="term" value="F:phosphorelay sensor kinase activity"/>
    <property type="evidence" value="ECO:0007669"/>
    <property type="project" value="InterPro"/>
</dbReference>
<dbReference type="SMART" id="SM00091">
    <property type="entry name" value="PAS"/>
    <property type="match status" value="4"/>
</dbReference>
<dbReference type="SMART" id="SM00387">
    <property type="entry name" value="HATPase_c"/>
    <property type="match status" value="1"/>
</dbReference>
<dbReference type="EMBL" id="JAUSUC010000011">
    <property type="protein sequence ID" value="MDQ0214848.1"/>
    <property type="molecule type" value="Genomic_DNA"/>
</dbReference>
<dbReference type="AlphaFoldDB" id="A0AAJ1WIW9"/>
<dbReference type="RefSeq" id="WP_307256840.1">
    <property type="nucleotide sequence ID" value="NZ_JAUSUC010000011.1"/>
</dbReference>
<comment type="caution">
    <text evidence="12">The sequence shown here is derived from an EMBL/GenBank/DDBJ whole genome shotgun (WGS) entry which is preliminary data.</text>
</comment>
<feature type="domain" description="PAS" evidence="11">
    <location>
        <begin position="138"/>
        <end position="180"/>
    </location>
</feature>
<keyword evidence="9" id="KW-0902">Two-component regulatory system</keyword>
<dbReference type="PROSITE" id="PS50112">
    <property type="entry name" value="PAS"/>
    <property type="match status" value="3"/>
</dbReference>
<dbReference type="Proteomes" id="UP001237207">
    <property type="component" value="Unassembled WGS sequence"/>
</dbReference>
<keyword evidence="4 12" id="KW-0808">Transferase</keyword>
<keyword evidence="3" id="KW-0597">Phosphoprotein</keyword>
<dbReference type="PROSITE" id="PS50109">
    <property type="entry name" value="HIS_KIN"/>
    <property type="match status" value="1"/>
</dbReference>
<dbReference type="Gene3D" id="3.30.450.20">
    <property type="entry name" value="PAS domain"/>
    <property type="match status" value="4"/>
</dbReference>
<dbReference type="Gene3D" id="1.10.287.130">
    <property type="match status" value="1"/>
</dbReference>
<evidence type="ECO:0000256" key="7">
    <source>
        <dbReference type="ARBA" id="ARBA00022840"/>
    </source>
</evidence>
<protein>
    <recommendedName>
        <fullName evidence="2">histidine kinase</fullName>
        <ecNumber evidence="2">2.7.13.3</ecNumber>
    </recommendedName>
</protein>
<evidence type="ECO:0000256" key="2">
    <source>
        <dbReference type="ARBA" id="ARBA00012438"/>
    </source>
</evidence>
<dbReference type="InterPro" id="IPR036097">
    <property type="entry name" value="HisK_dim/P_sf"/>
</dbReference>
<dbReference type="PRINTS" id="PR00344">
    <property type="entry name" value="BCTRLSENSOR"/>
</dbReference>
<feature type="domain" description="PAS" evidence="11">
    <location>
        <begin position="379"/>
        <end position="432"/>
    </location>
</feature>
<dbReference type="CDD" id="cd00130">
    <property type="entry name" value="PAS"/>
    <property type="match status" value="4"/>
</dbReference>
<evidence type="ECO:0000313" key="12">
    <source>
        <dbReference type="EMBL" id="MDQ0214848.1"/>
    </source>
</evidence>
<evidence type="ECO:0000256" key="3">
    <source>
        <dbReference type="ARBA" id="ARBA00022553"/>
    </source>
</evidence>
<evidence type="ECO:0000313" key="13">
    <source>
        <dbReference type="Proteomes" id="UP001237207"/>
    </source>
</evidence>
<dbReference type="InterPro" id="IPR035965">
    <property type="entry name" value="PAS-like_dom_sf"/>
</dbReference>
<evidence type="ECO:0000256" key="9">
    <source>
        <dbReference type="ARBA" id="ARBA00023012"/>
    </source>
</evidence>
<dbReference type="GO" id="GO:0005524">
    <property type="term" value="F:ATP binding"/>
    <property type="evidence" value="ECO:0007669"/>
    <property type="project" value="UniProtKB-KW"/>
</dbReference>
<dbReference type="InterPro" id="IPR013767">
    <property type="entry name" value="PAS_fold"/>
</dbReference>
<dbReference type="FunFam" id="1.10.287.130:FF:000040">
    <property type="entry name" value="PAS domain-containing sensor histidine kinase"/>
    <property type="match status" value="1"/>
</dbReference>
<reference evidence="12" key="1">
    <citation type="submission" date="2023-07" db="EMBL/GenBank/DDBJ databases">
        <title>Genomic Encyclopedia of Type Strains, Phase IV (KMG-IV): sequencing the most valuable type-strain genomes for metagenomic binning, comparative biology and taxonomic classification.</title>
        <authorList>
            <person name="Goeker M."/>
        </authorList>
    </citation>
    <scope>NUCLEOTIDE SEQUENCE</scope>
    <source>
        <strain evidence="12">DSM 23947</strain>
    </source>
</reference>
<dbReference type="GO" id="GO:0030435">
    <property type="term" value="P:sporulation resulting in formation of a cellular spore"/>
    <property type="evidence" value="ECO:0007669"/>
    <property type="project" value="UniProtKB-KW"/>
</dbReference>
<dbReference type="SUPFAM" id="SSF55874">
    <property type="entry name" value="ATPase domain of HSP90 chaperone/DNA topoisomerase II/histidine kinase"/>
    <property type="match status" value="1"/>
</dbReference>
<accession>A0AAJ1WIW9</accession>
<dbReference type="InterPro" id="IPR004358">
    <property type="entry name" value="Sig_transdc_His_kin-like_C"/>
</dbReference>
<dbReference type="Pfam" id="PF02518">
    <property type="entry name" value="HATPase_c"/>
    <property type="match status" value="1"/>
</dbReference>
<dbReference type="SUPFAM" id="SSF55785">
    <property type="entry name" value="PYP-like sensor domain (PAS domain)"/>
    <property type="match status" value="4"/>
</dbReference>
<evidence type="ECO:0000259" key="10">
    <source>
        <dbReference type="PROSITE" id="PS50109"/>
    </source>
</evidence>
<keyword evidence="6 12" id="KW-0418">Kinase</keyword>
<dbReference type="InterPro" id="IPR036890">
    <property type="entry name" value="HATPase_C_sf"/>
</dbReference>
<comment type="catalytic activity">
    <reaction evidence="1">
        <text>ATP + protein L-histidine = ADP + protein N-phospho-L-histidine.</text>
        <dbReference type="EC" id="2.7.13.3"/>
    </reaction>
</comment>
<organism evidence="12 13">
    <name type="scientific">Oikeobacillus pervagus</name>
    <dbReference type="NCBI Taxonomy" id="1325931"/>
    <lineage>
        <taxon>Bacteria</taxon>
        <taxon>Bacillati</taxon>
        <taxon>Bacillota</taxon>
        <taxon>Bacilli</taxon>
        <taxon>Bacillales</taxon>
        <taxon>Bacillaceae</taxon>
        <taxon>Oikeobacillus</taxon>
    </lineage>
</organism>
<evidence type="ECO:0000256" key="6">
    <source>
        <dbReference type="ARBA" id="ARBA00022777"/>
    </source>
</evidence>
<dbReference type="InterPro" id="IPR003661">
    <property type="entry name" value="HisK_dim/P_dom"/>
</dbReference>
<name>A0AAJ1WIW9_9BACI</name>
<dbReference type="EC" id="2.7.13.3" evidence="2"/>
<dbReference type="Pfam" id="PF00512">
    <property type="entry name" value="HisKA"/>
    <property type="match status" value="1"/>
</dbReference>
<evidence type="ECO:0000256" key="1">
    <source>
        <dbReference type="ARBA" id="ARBA00000085"/>
    </source>
</evidence>
<evidence type="ECO:0000259" key="11">
    <source>
        <dbReference type="PROSITE" id="PS50112"/>
    </source>
</evidence>
<feature type="domain" description="Histidine kinase" evidence="10">
    <location>
        <begin position="511"/>
        <end position="717"/>
    </location>
</feature>
<dbReference type="SMART" id="SM00388">
    <property type="entry name" value="HisKA"/>
    <property type="match status" value="1"/>
</dbReference>
<gene>
    <name evidence="12" type="ORF">J2S13_001245</name>
</gene>
<dbReference type="InterPro" id="IPR000014">
    <property type="entry name" value="PAS"/>
</dbReference>
<dbReference type="NCBIfam" id="TIGR00229">
    <property type="entry name" value="sensory_box"/>
    <property type="match status" value="4"/>
</dbReference>
<dbReference type="SUPFAM" id="SSF47384">
    <property type="entry name" value="Homodimeric domain of signal transducing histidine kinase"/>
    <property type="match status" value="1"/>
</dbReference>
<keyword evidence="13" id="KW-1185">Reference proteome</keyword>
<dbReference type="Gene3D" id="3.30.565.10">
    <property type="entry name" value="Histidine kinase-like ATPase, C-terminal domain"/>
    <property type="match status" value="1"/>
</dbReference>
<evidence type="ECO:0000256" key="5">
    <source>
        <dbReference type="ARBA" id="ARBA00022741"/>
    </source>
</evidence>